<gene>
    <name evidence="4" type="ORF">CASFOL_025375</name>
</gene>
<name>A0ABD3CQX6_9LAMI</name>
<dbReference type="PROSITE" id="PS00028">
    <property type="entry name" value="ZINC_FINGER_C2H2_1"/>
    <property type="match status" value="1"/>
</dbReference>
<dbReference type="InterPro" id="IPR036236">
    <property type="entry name" value="Znf_C2H2_sf"/>
</dbReference>
<evidence type="ECO:0000259" key="3">
    <source>
        <dbReference type="PROSITE" id="PS50157"/>
    </source>
</evidence>
<evidence type="ECO:0000256" key="2">
    <source>
        <dbReference type="SAM" id="MobiDB-lite"/>
    </source>
</evidence>
<keyword evidence="1" id="KW-0479">Metal-binding</keyword>
<dbReference type="PROSITE" id="PS50157">
    <property type="entry name" value="ZINC_FINGER_C2H2_2"/>
    <property type="match status" value="1"/>
</dbReference>
<dbReference type="GO" id="GO:0008270">
    <property type="term" value="F:zinc ion binding"/>
    <property type="evidence" value="ECO:0007669"/>
    <property type="project" value="UniProtKB-KW"/>
</dbReference>
<feature type="compositionally biased region" description="Polar residues" evidence="2">
    <location>
        <begin position="59"/>
        <end position="68"/>
    </location>
</feature>
<dbReference type="SUPFAM" id="SSF57667">
    <property type="entry name" value="beta-beta-alpha zinc fingers"/>
    <property type="match status" value="1"/>
</dbReference>
<organism evidence="4 5">
    <name type="scientific">Castilleja foliolosa</name>
    <dbReference type="NCBI Taxonomy" id="1961234"/>
    <lineage>
        <taxon>Eukaryota</taxon>
        <taxon>Viridiplantae</taxon>
        <taxon>Streptophyta</taxon>
        <taxon>Embryophyta</taxon>
        <taxon>Tracheophyta</taxon>
        <taxon>Spermatophyta</taxon>
        <taxon>Magnoliopsida</taxon>
        <taxon>eudicotyledons</taxon>
        <taxon>Gunneridae</taxon>
        <taxon>Pentapetalae</taxon>
        <taxon>asterids</taxon>
        <taxon>lamiids</taxon>
        <taxon>Lamiales</taxon>
        <taxon>Orobanchaceae</taxon>
        <taxon>Pedicularideae</taxon>
        <taxon>Castillejinae</taxon>
        <taxon>Castilleja</taxon>
    </lineage>
</organism>
<feature type="region of interest" description="Disordered" evidence="2">
    <location>
        <begin position="24"/>
        <end position="43"/>
    </location>
</feature>
<accession>A0ABD3CQX6</accession>
<dbReference type="InterPro" id="IPR013087">
    <property type="entry name" value="Znf_C2H2_type"/>
</dbReference>
<feature type="domain" description="C2H2-type" evidence="3">
    <location>
        <begin position="90"/>
        <end position="117"/>
    </location>
</feature>
<sequence>MDKTERETRDLMSVESFSQLPFIRPAPVKDMPGGGGGGAIRLFGKEFGTTTTTTDDDQSNPVNGQQGESNKDHRTSSDDNNVETSSLRKFECHYCCRNFPTSQALGGHQNAHKRERQHAKRAHLQSTIVHGGLNAHEYGLLGYNNRSIGYYNHHHSWNNTTATTTTTPPYYSAHTARHLYGHQPPAQQPINGSPLAMWRIPTSFSRDRGASLLPSWQHHHHHQNNNIVNSPVSTFMSSKPLLSTMSGGGGGGGLGFPMGLGYNDAKCSGMQDNVSLDLHL</sequence>
<dbReference type="EMBL" id="JAVIJP010000032">
    <property type="protein sequence ID" value="KAL3632391.1"/>
    <property type="molecule type" value="Genomic_DNA"/>
</dbReference>
<feature type="region of interest" description="Disordered" evidence="2">
    <location>
        <begin position="49"/>
        <end position="82"/>
    </location>
</feature>
<evidence type="ECO:0000256" key="1">
    <source>
        <dbReference type="PROSITE-ProRule" id="PRU00042"/>
    </source>
</evidence>
<dbReference type="InterPro" id="IPR044291">
    <property type="entry name" value="GIS/GIS2/ZFP8"/>
</dbReference>
<dbReference type="PANTHER" id="PTHR46547:SF7">
    <property type="entry name" value="ZINC FINGER PROTEIN GIS"/>
    <property type="match status" value="1"/>
</dbReference>
<reference evidence="5" key="1">
    <citation type="journal article" date="2024" name="IScience">
        <title>Strigolactones Initiate the Formation of Haustorium-like Structures in Castilleja.</title>
        <authorList>
            <person name="Buerger M."/>
            <person name="Peterson D."/>
            <person name="Chory J."/>
        </authorList>
    </citation>
    <scope>NUCLEOTIDE SEQUENCE [LARGE SCALE GENOMIC DNA]</scope>
</reference>
<keyword evidence="1" id="KW-0863">Zinc-finger</keyword>
<comment type="caution">
    <text evidence="4">The sequence shown here is derived from an EMBL/GenBank/DDBJ whole genome shotgun (WGS) entry which is preliminary data.</text>
</comment>
<keyword evidence="5" id="KW-1185">Reference proteome</keyword>
<proteinExistence type="predicted"/>
<evidence type="ECO:0000313" key="4">
    <source>
        <dbReference type="EMBL" id="KAL3632391.1"/>
    </source>
</evidence>
<dbReference type="PANTHER" id="PTHR46547">
    <property type="entry name" value="ZINC FINGER PROTEIN GIS"/>
    <property type="match status" value="1"/>
</dbReference>
<dbReference type="Proteomes" id="UP001632038">
    <property type="component" value="Unassembled WGS sequence"/>
</dbReference>
<keyword evidence="1" id="KW-0862">Zinc</keyword>
<dbReference type="AlphaFoldDB" id="A0ABD3CQX6"/>
<evidence type="ECO:0000313" key="5">
    <source>
        <dbReference type="Proteomes" id="UP001632038"/>
    </source>
</evidence>
<protein>
    <recommendedName>
        <fullName evidence="3">C2H2-type domain-containing protein</fullName>
    </recommendedName>
</protein>